<protein>
    <submittedName>
        <fullName evidence="2">Uncharacterized protein</fullName>
    </submittedName>
</protein>
<evidence type="ECO:0000313" key="3">
    <source>
        <dbReference type="Proteomes" id="UP001295423"/>
    </source>
</evidence>
<organism evidence="2 3">
    <name type="scientific">Cylindrotheca closterium</name>
    <dbReference type="NCBI Taxonomy" id="2856"/>
    <lineage>
        <taxon>Eukaryota</taxon>
        <taxon>Sar</taxon>
        <taxon>Stramenopiles</taxon>
        <taxon>Ochrophyta</taxon>
        <taxon>Bacillariophyta</taxon>
        <taxon>Bacillariophyceae</taxon>
        <taxon>Bacillariophycidae</taxon>
        <taxon>Bacillariales</taxon>
        <taxon>Bacillariaceae</taxon>
        <taxon>Cylindrotheca</taxon>
    </lineage>
</organism>
<comment type="caution">
    <text evidence="2">The sequence shown here is derived from an EMBL/GenBank/DDBJ whole genome shotgun (WGS) entry which is preliminary data.</text>
</comment>
<gene>
    <name evidence="2" type="ORF">CYCCA115_LOCUS24310</name>
</gene>
<feature type="transmembrane region" description="Helical" evidence="1">
    <location>
        <begin position="112"/>
        <end position="134"/>
    </location>
</feature>
<feature type="transmembrane region" description="Helical" evidence="1">
    <location>
        <begin position="12"/>
        <end position="29"/>
    </location>
</feature>
<keyword evidence="3" id="KW-1185">Reference proteome</keyword>
<feature type="transmembrane region" description="Helical" evidence="1">
    <location>
        <begin position="146"/>
        <end position="171"/>
    </location>
</feature>
<feature type="transmembrane region" description="Helical" evidence="1">
    <location>
        <begin position="78"/>
        <end position="100"/>
    </location>
</feature>
<keyword evidence="1" id="KW-1133">Transmembrane helix</keyword>
<keyword evidence="1" id="KW-0472">Membrane</keyword>
<dbReference type="AlphaFoldDB" id="A0AAD2GDI4"/>
<name>A0AAD2GDI4_9STRA</name>
<reference evidence="2" key="1">
    <citation type="submission" date="2023-08" db="EMBL/GenBank/DDBJ databases">
        <authorList>
            <person name="Audoor S."/>
            <person name="Bilcke G."/>
        </authorList>
    </citation>
    <scope>NUCLEOTIDE SEQUENCE</scope>
</reference>
<evidence type="ECO:0000313" key="2">
    <source>
        <dbReference type="EMBL" id="CAJ1970290.1"/>
    </source>
</evidence>
<dbReference type="Gene3D" id="1.20.140.150">
    <property type="match status" value="1"/>
</dbReference>
<proteinExistence type="predicted"/>
<dbReference type="Proteomes" id="UP001295423">
    <property type="component" value="Unassembled WGS sequence"/>
</dbReference>
<sequence length="385" mass="42819">MALGQSMLARRFLLWYILLGSFLILPLSWEVFNGCKLLEVESQNYGLFKRAAYDSEGLIGCVEYSSNFTTDDDVFFKIARTAGLTMVMFATIASIICLFIQCFSKAGKSKLWVVMRLTFFLSFLSQGAVFTIYFSELRTASEEWKIGANGIQAACNVFFLFLMVIATICSLPPKNPVFRLWYDLPDYDTDKASFEEEDDVEAGAREPRECEESVSLFGGSVKSLKKKVNGVQSVAGSVRSMARRYTTSEMGQIEETHDHQAEPDGNSLVDTIKSRTTNGLSITESSFQRHVDDMIDHGISLGPGGIREDERREGNQVIIVDKYPGTLRNNLLGDVDGTDVVKVRSEYCPAGRKTIREECHPDGSRTVTTVITVVKDDSVIAGIDP</sequence>
<dbReference type="EMBL" id="CAKOGP040002491">
    <property type="protein sequence ID" value="CAJ1970290.1"/>
    <property type="molecule type" value="Genomic_DNA"/>
</dbReference>
<accession>A0AAD2GDI4</accession>
<evidence type="ECO:0000256" key="1">
    <source>
        <dbReference type="SAM" id="Phobius"/>
    </source>
</evidence>
<keyword evidence="1" id="KW-0812">Transmembrane</keyword>